<feature type="region of interest" description="Disordered" evidence="5">
    <location>
        <begin position="1"/>
        <end position="20"/>
    </location>
</feature>
<feature type="transmembrane region" description="Helical" evidence="6">
    <location>
        <begin position="115"/>
        <end position="134"/>
    </location>
</feature>
<comment type="caution">
    <text evidence="8">The sequence shown here is derived from an EMBL/GenBank/DDBJ whole genome shotgun (WGS) entry which is preliminary data.</text>
</comment>
<evidence type="ECO:0000256" key="2">
    <source>
        <dbReference type="ARBA" id="ARBA00022692"/>
    </source>
</evidence>
<dbReference type="InterPro" id="IPR056309">
    <property type="entry name" value="CGL160/ATPI_dom"/>
</dbReference>
<proteinExistence type="predicted"/>
<feature type="transmembrane region" description="Helical" evidence="6">
    <location>
        <begin position="62"/>
        <end position="79"/>
    </location>
</feature>
<dbReference type="AlphaFoldDB" id="A0AAW9PSB8"/>
<protein>
    <submittedName>
        <fullName evidence="8">ATP synthase subunit I</fullName>
    </submittedName>
</protein>
<evidence type="ECO:0000256" key="6">
    <source>
        <dbReference type="SAM" id="Phobius"/>
    </source>
</evidence>
<dbReference type="EMBL" id="JAZBJZ010000001">
    <property type="protein sequence ID" value="MEE3715157.1"/>
    <property type="molecule type" value="Genomic_DNA"/>
</dbReference>
<dbReference type="Pfam" id="PF24763">
    <property type="entry name" value="CGL160_C"/>
    <property type="match status" value="1"/>
</dbReference>
<feature type="transmembrane region" description="Helical" evidence="6">
    <location>
        <begin position="37"/>
        <end position="56"/>
    </location>
</feature>
<feature type="domain" description="CGL160/ATPI" evidence="7">
    <location>
        <begin position="21"/>
        <end position="131"/>
    </location>
</feature>
<evidence type="ECO:0000256" key="4">
    <source>
        <dbReference type="ARBA" id="ARBA00023136"/>
    </source>
</evidence>
<evidence type="ECO:0000313" key="9">
    <source>
        <dbReference type="Proteomes" id="UP001333818"/>
    </source>
</evidence>
<name>A0AAW9PSB8_9CYAN</name>
<evidence type="ECO:0000256" key="5">
    <source>
        <dbReference type="SAM" id="MobiDB-lite"/>
    </source>
</evidence>
<reference evidence="8" key="1">
    <citation type="submission" date="2024-01" db="EMBL/GenBank/DDBJ databases">
        <title>Bank of Algae and Cyanobacteria of the Azores (BACA) strain genomes.</title>
        <authorList>
            <person name="Luz R."/>
            <person name="Cordeiro R."/>
            <person name="Fonseca A."/>
            <person name="Goncalves V."/>
        </authorList>
    </citation>
    <scope>NUCLEOTIDE SEQUENCE</scope>
    <source>
        <strain evidence="8">BACA0141</strain>
    </source>
</reference>
<gene>
    <name evidence="8" type="ORF">V2H45_00195</name>
</gene>
<keyword evidence="9" id="KW-1185">Reference proteome</keyword>
<evidence type="ECO:0000256" key="1">
    <source>
        <dbReference type="ARBA" id="ARBA00004141"/>
    </source>
</evidence>
<feature type="transmembrane region" description="Helical" evidence="6">
    <location>
        <begin position="91"/>
        <end position="109"/>
    </location>
</feature>
<comment type="subcellular location">
    <subcellularLocation>
        <location evidence="1">Membrane</location>
        <topology evidence="1">Multi-pass membrane protein</topology>
    </subcellularLocation>
</comment>
<keyword evidence="3 6" id="KW-1133">Transmembrane helix</keyword>
<keyword evidence="4 6" id="KW-0472">Membrane</keyword>
<accession>A0AAW9PSB8</accession>
<evidence type="ECO:0000256" key="3">
    <source>
        <dbReference type="ARBA" id="ARBA00022989"/>
    </source>
</evidence>
<organism evidence="8 9">
    <name type="scientific">Tumidithrix elongata BACA0141</name>
    <dbReference type="NCBI Taxonomy" id="2716417"/>
    <lineage>
        <taxon>Bacteria</taxon>
        <taxon>Bacillati</taxon>
        <taxon>Cyanobacteriota</taxon>
        <taxon>Cyanophyceae</taxon>
        <taxon>Pseudanabaenales</taxon>
        <taxon>Pseudanabaenaceae</taxon>
        <taxon>Tumidithrix</taxon>
        <taxon>Tumidithrix elongata</taxon>
    </lineage>
</organism>
<dbReference type="PANTHER" id="PTHR34118:SF6">
    <property type="entry name" value="PROTEIN CONSERVED ONLY IN THE GREEN LINEAGE 160, CHLOROPLASTIC"/>
    <property type="match status" value="1"/>
</dbReference>
<dbReference type="PANTHER" id="PTHR34118">
    <property type="entry name" value="NF-KAPPA-B INHIBITOR-LIKE PROTEIN-RELATED"/>
    <property type="match status" value="1"/>
</dbReference>
<evidence type="ECO:0000259" key="7">
    <source>
        <dbReference type="Pfam" id="PF24763"/>
    </source>
</evidence>
<keyword evidence="2 6" id="KW-0812">Transmembrane</keyword>
<dbReference type="RefSeq" id="WP_330481580.1">
    <property type="nucleotide sequence ID" value="NZ_JAZBJZ010000001.1"/>
</dbReference>
<dbReference type="Proteomes" id="UP001333818">
    <property type="component" value="Unassembled WGS sequence"/>
</dbReference>
<sequence length="146" mass="16287">MKIIPANGREPSEPATASSSVSSIDSMEEYEQLKLKLFILTIGFSAFISLVIGVVYGWNVSLNYLLGACTGVVYLRMLARGVDRLDPQNRRLGYTRFAVFVILIVIASRLKQLQILPAFLGFITYKASLLVILAQDLTREFRSPKI</sequence>
<dbReference type="GO" id="GO:0016020">
    <property type="term" value="C:membrane"/>
    <property type="evidence" value="ECO:0007669"/>
    <property type="project" value="UniProtKB-SubCell"/>
</dbReference>
<evidence type="ECO:0000313" key="8">
    <source>
        <dbReference type="EMBL" id="MEE3715157.1"/>
    </source>
</evidence>